<sequence>MSGATILNKYVIVSALSIAFNPLFWNTVARAGDYFGILMSERVTSFPFNVLEHPMYVGSTLSFFGVALYYNSLVGVLLSCFVIVCYMVASKFEGEFTSMIYRQAAEKESKRK</sequence>
<name>A0A1R1PPW0_ZANCU</name>
<feature type="transmembrane region" description="Helical" evidence="16">
    <location>
        <begin position="68"/>
        <end position="89"/>
    </location>
</feature>
<evidence type="ECO:0000256" key="2">
    <source>
        <dbReference type="ARBA" id="ARBA00004969"/>
    </source>
</evidence>
<dbReference type="AlphaFoldDB" id="A0A1R1PPW0"/>
<comment type="pathway">
    <text evidence="3">Lipid metabolism.</text>
</comment>
<evidence type="ECO:0000256" key="4">
    <source>
        <dbReference type="ARBA" id="ARBA00022516"/>
    </source>
</evidence>
<keyword evidence="9" id="KW-0256">Endoplasmic reticulum</keyword>
<evidence type="ECO:0000256" key="3">
    <source>
        <dbReference type="ARBA" id="ARBA00005189"/>
    </source>
</evidence>
<keyword evidence="10 16" id="KW-1133">Transmembrane helix</keyword>
<feature type="transmembrane region" description="Helical" evidence="16">
    <location>
        <begin position="7"/>
        <end position="25"/>
    </location>
</feature>
<reference evidence="19" key="1">
    <citation type="submission" date="2017-01" db="EMBL/GenBank/DDBJ databases">
        <authorList>
            <person name="Wang Y."/>
            <person name="White M."/>
            <person name="Kvist S."/>
            <person name="Moncalvo J.-M."/>
        </authorList>
    </citation>
    <scope>NUCLEOTIDE SEQUENCE [LARGE SCALE GENOMIC DNA]</scope>
    <source>
        <strain evidence="19">COL-18-3</strain>
    </source>
</reference>
<comment type="subcellular location">
    <subcellularLocation>
        <location evidence="1">Endoplasmic reticulum membrane</location>
        <topology evidence="1">Multi-pass membrane protein</topology>
    </subcellularLocation>
</comment>
<dbReference type="UniPathway" id="UPA00753"/>
<evidence type="ECO:0000313" key="17">
    <source>
        <dbReference type="EMBL" id="OMH80397.1"/>
    </source>
</evidence>
<dbReference type="GO" id="GO:0006656">
    <property type="term" value="P:phosphatidylcholine biosynthetic process"/>
    <property type="evidence" value="ECO:0007669"/>
    <property type="project" value="UniProtKB-UniPathway"/>
</dbReference>
<protein>
    <recommendedName>
        <fullName evidence="15">phosphatidyl-N-methylethanolamine N-methyltransferase</fullName>
        <ecNumber evidence="15">2.1.1.71</ecNumber>
    </recommendedName>
</protein>
<evidence type="ECO:0000256" key="5">
    <source>
        <dbReference type="ARBA" id="ARBA00022603"/>
    </source>
</evidence>
<accession>A0A1R1PPW0</accession>
<evidence type="ECO:0000256" key="13">
    <source>
        <dbReference type="ARBA" id="ARBA00023209"/>
    </source>
</evidence>
<keyword evidence="19" id="KW-1185">Reference proteome</keyword>
<evidence type="ECO:0000256" key="7">
    <source>
        <dbReference type="ARBA" id="ARBA00022691"/>
    </source>
</evidence>
<evidence type="ECO:0000313" key="18">
    <source>
        <dbReference type="EMBL" id="OMH82997.1"/>
    </source>
</evidence>
<dbReference type="EMBL" id="LSSK01000540">
    <property type="protein sequence ID" value="OMH82997.1"/>
    <property type="molecule type" value="Genomic_DNA"/>
</dbReference>
<organism evidence="18 19">
    <name type="scientific">Zancudomyces culisetae</name>
    <name type="common">Gut fungus</name>
    <name type="synonym">Smittium culisetae</name>
    <dbReference type="NCBI Taxonomy" id="1213189"/>
    <lineage>
        <taxon>Eukaryota</taxon>
        <taxon>Fungi</taxon>
        <taxon>Fungi incertae sedis</taxon>
        <taxon>Zoopagomycota</taxon>
        <taxon>Kickxellomycotina</taxon>
        <taxon>Harpellomycetes</taxon>
        <taxon>Harpellales</taxon>
        <taxon>Legeriomycetaceae</taxon>
        <taxon>Zancudomyces</taxon>
    </lineage>
</organism>
<evidence type="ECO:0000256" key="6">
    <source>
        <dbReference type="ARBA" id="ARBA00022679"/>
    </source>
</evidence>
<dbReference type="PANTHER" id="PTHR15458">
    <property type="entry name" value="PHOSPHATIDYLETHANOLAMINE N-METHYLTRANSFERASE"/>
    <property type="match status" value="1"/>
</dbReference>
<evidence type="ECO:0000256" key="11">
    <source>
        <dbReference type="ARBA" id="ARBA00023098"/>
    </source>
</evidence>
<comment type="caution">
    <text evidence="18">The sequence shown here is derived from an EMBL/GenBank/DDBJ whole genome shotgun (WGS) entry which is preliminary data.</text>
</comment>
<reference evidence="18" key="2">
    <citation type="submission" date="2017-01" db="EMBL/GenBank/DDBJ databases">
        <authorList>
            <person name="Mah S.A."/>
            <person name="Swanson W.J."/>
            <person name="Moy G.W."/>
            <person name="Vacquier V.D."/>
        </authorList>
    </citation>
    <scope>NUCLEOTIDE SEQUENCE [LARGE SCALE GENOMIC DNA]</scope>
    <source>
        <strain evidence="18">COL-18-3</strain>
    </source>
</reference>
<dbReference type="Pfam" id="PF04191">
    <property type="entry name" value="PEMT"/>
    <property type="match status" value="1"/>
</dbReference>
<comment type="pathway">
    <text evidence="2">Phospholipid metabolism; phosphatidylcholine biosynthesis.</text>
</comment>
<evidence type="ECO:0000256" key="14">
    <source>
        <dbReference type="ARBA" id="ARBA00023264"/>
    </source>
</evidence>
<dbReference type="GO" id="GO:0000773">
    <property type="term" value="F:phosphatidyl-N-methylethanolamine N-methyltransferase activity"/>
    <property type="evidence" value="ECO:0007669"/>
    <property type="project" value="UniProtKB-EC"/>
</dbReference>
<keyword evidence="12 16" id="KW-0472">Membrane</keyword>
<evidence type="ECO:0000256" key="8">
    <source>
        <dbReference type="ARBA" id="ARBA00022692"/>
    </source>
</evidence>
<evidence type="ECO:0000256" key="10">
    <source>
        <dbReference type="ARBA" id="ARBA00022989"/>
    </source>
</evidence>
<keyword evidence="13" id="KW-0594">Phospholipid biosynthesis</keyword>
<evidence type="ECO:0000256" key="1">
    <source>
        <dbReference type="ARBA" id="ARBA00004477"/>
    </source>
</evidence>
<dbReference type="PANTHER" id="PTHR15458:SF5">
    <property type="entry name" value="PHOSPHATIDYLETHANOLAMINE N-METHYLTRANSFERASE"/>
    <property type="match status" value="1"/>
</dbReference>
<evidence type="ECO:0000313" key="19">
    <source>
        <dbReference type="Proteomes" id="UP000188320"/>
    </source>
</evidence>
<dbReference type="InterPro" id="IPR024960">
    <property type="entry name" value="PEMT/MFAP"/>
</dbReference>
<dbReference type="Gene3D" id="1.20.120.1630">
    <property type="match status" value="1"/>
</dbReference>
<gene>
    <name evidence="18" type="ORF">AX774_g3504</name>
    <name evidence="17" type="ORF">AX774_g6171</name>
</gene>
<keyword evidence="14" id="KW-1208">Phospholipid metabolism</keyword>
<evidence type="ECO:0000256" key="16">
    <source>
        <dbReference type="SAM" id="Phobius"/>
    </source>
</evidence>
<dbReference type="EMBL" id="LSSK01001204">
    <property type="protein sequence ID" value="OMH80397.1"/>
    <property type="molecule type" value="Genomic_DNA"/>
</dbReference>
<dbReference type="GO" id="GO:0005789">
    <property type="term" value="C:endoplasmic reticulum membrane"/>
    <property type="evidence" value="ECO:0007669"/>
    <property type="project" value="UniProtKB-SubCell"/>
</dbReference>
<keyword evidence="6 18" id="KW-0808">Transferase</keyword>
<evidence type="ECO:0000256" key="9">
    <source>
        <dbReference type="ARBA" id="ARBA00022824"/>
    </source>
</evidence>
<keyword evidence="4" id="KW-0444">Lipid biosynthesis</keyword>
<keyword evidence="5 18" id="KW-0489">Methyltransferase</keyword>
<keyword evidence="11" id="KW-0443">Lipid metabolism</keyword>
<keyword evidence="7" id="KW-0949">S-adenosyl-L-methionine</keyword>
<evidence type="ECO:0000256" key="15">
    <source>
        <dbReference type="ARBA" id="ARBA00034137"/>
    </source>
</evidence>
<keyword evidence="8 16" id="KW-0812">Transmembrane</keyword>
<evidence type="ECO:0000256" key="12">
    <source>
        <dbReference type="ARBA" id="ARBA00023136"/>
    </source>
</evidence>
<dbReference type="EC" id="2.1.1.71" evidence="15"/>
<dbReference type="Proteomes" id="UP000188320">
    <property type="component" value="Unassembled WGS sequence"/>
</dbReference>
<proteinExistence type="predicted"/>
<dbReference type="GO" id="GO:0032259">
    <property type="term" value="P:methylation"/>
    <property type="evidence" value="ECO:0007669"/>
    <property type="project" value="UniProtKB-KW"/>
</dbReference>
<dbReference type="OrthoDB" id="8300106at2759"/>
<dbReference type="InterPro" id="IPR007318">
    <property type="entry name" value="Phopholipid_MeTrfase"/>
</dbReference>